<sequence length="32" mass="3558">MALSPANTAEILVDALLRNVFMNKNRGQIEPM</sequence>
<proteinExistence type="predicted"/>
<evidence type="ECO:0000313" key="3">
    <source>
        <dbReference type="EMBL" id="KAE9328437.1"/>
    </source>
</evidence>
<accession>A0A6A3HK37</accession>
<dbReference type="AlphaFoldDB" id="A0A6A3HK37"/>
<dbReference type="EMBL" id="QXGE01000034">
    <property type="protein sequence ID" value="KAE9328437.1"/>
    <property type="molecule type" value="Genomic_DNA"/>
</dbReference>
<organism evidence="1 6">
    <name type="scientific">Phytophthora fragariae</name>
    <dbReference type="NCBI Taxonomy" id="53985"/>
    <lineage>
        <taxon>Eukaryota</taxon>
        <taxon>Sar</taxon>
        <taxon>Stramenopiles</taxon>
        <taxon>Oomycota</taxon>
        <taxon>Peronosporomycetes</taxon>
        <taxon>Peronosporales</taxon>
        <taxon>Peronosporaceae</taxon>
        <taxon>Phytophthora</taxon>
    </lineage>
</organism>
<comment type="caution">
    <text evidence="1">The sequence shown here is derived from an EMBL/GenBank/DDBJ whole genome shotgun (WGS) entry which is preliminary data.</text>
</comment>
<dbReference type="Proteomes" id="UP000460718">
    <property type="component" value="Unassembled WGS sequence"/>
</dbReference>
<gene>
    <name evidence="3" type="ORF">PF001_g1419</name>
    <name evidence="2" type="ORF">PF006_g27758</name>
    <name evidence="1" type="ORF">PF011_g27166</name>
</gene>
<dbReference type="Proteomes" id="UP000437068">
    <property type="component" value="Unassembled WGS sequence"/>
</dbReference>
<dbReference type="EMBL" id="QXFW01003847">
    <property type="protein sequence ID" value="KAE8968478.1"/>
    <property type="molecule type" value="Genomic_DNA"/>
</dbReference>
<protein>
    <submittedName>
        <fullName evidence="1">Uncharacterized protein</fullName>
    </submittedName>
</protein>
<evidence type="ECO:0000313" key="1">
    <source>
        <dbReference type="EMBL" id="KAE8968478.1"/>
    </source>
</evidence>
<dbReference type="Proteomes" id="UP000440732">
    <property type="component" value="Unassembled WGS sequence"/>
</dbReference>
<evidence type="ECO:0000313" key="5">
    <source>
        <dbReference type="Proteomes" id="UP000440732"/>
    </source>
</evidence>
<reference evidence="1 6" key="1">
    <citation type="submission" date="2018-09" db="EMBL/GenBank/DDBJ databases">
        <title>Genomic investigation of the strawberry pathogen Phytophthora fragariae indicates pathogenicity is determined by transcriptional variation in three key races.</title>
        <authorList>
            <person name="Adams T.M."/>
            <person name="Armitage A.D."/>
            <person name="Sobczyk M.K."/>
            <person name="Bates H.J."/>
            <person name="Dunwell J.M."/>
            <person name="Nellist C.F."/>
            <person name="Harrison R.J."/>
        </authorList>
    </citation>
    <scope>NUCLEOTIDE SEQUENCE [LARGE SCALE GENOMIC DNA]</scope>
    <source>
        <strain evidence="3 4">A4</strain>
        <strain evidence="2 5">NOV-5</strain>
        <strain evidence="1 6">SCRP245</strain>
    </source>
</reference>
<evidence type="ECO:0000313" key="6">
    <source>
        <dbReference type="Proteomes" id="UP000460718"/>
    </source>
</evidence>
<evidence type="ECO:0000313" key="4">
    <source>
        <dbReference type="Proteomes" id="UP000437068"/>
    </source>
</evidence>
<name>A0A6A3HK37_9STRA</name>
<dbReference type="EMBL" id="QXGA01003893">
    <property type="protein sequence ID" value="KAE9078224.1"/>
    <property type="molecule type" value="Genomic_DNA"/>
</dbReference>
<evidence type="ECO:0000313" key="2">
    <source>
        <dbReference type="EMBL" id="KAE9078224.1"/>
    </source>
</evidence>